<feature type="transmembrane region" description="Helical" evidence="6">
    <location>
        <begin position="580"/>
        <end position="607"/>
    </location>
</feature>
<accession>A0A1I5F3W2</accession>
<dbReference type="InterPro" id="IPR003838">
    <property type="entry name" value="ABC3_permease_C"/>
</dbReference>
<keyword evidence="3 6" id="KW-0812">Transmembrane</keyword>
<evidence type="ECO:0000256" key="5">
    <source>
        <dbReference type="ARBA" id="ARBA00023136"/>
    </source>
</evidence>
<dbReference type="Proteomes" id="UP000198806">
    <property type="component" value="Unassembled WGS sequence"/>
</dbReference>
<dbReference type="GO" id="GO:0005886">
    <property type="term" value="C:plasma membrane"/>
    <property type="evidence" value="ECO:0007669"/>
    <property type="project" value="UniProtKB-SubCell"/>
</dbReference>
<evidence type="ECO:0000256" key="4">
    <source>
        <dbReference type="ARBA" id="ARBA00022989"/>
    </source>
</evidence>
<feature type="transmembrane region" description="Helical" evidence="6">
    <location>
        <begin position="200"/>
        <end position="222"/>
    </location>
</feature>
<gene>
    <name evidence="8" type="ORF">SAMN04489757_11222</name>
</gene>
<dbReference type="InterPro" id="IPR052536">
    <property type="entry name" value="ABC-4_Integral_Memb_Prot"/>
</dbReference>
<keyword evidence="4 6" id="KW-1133">Transmembrane helix</keyword>
<feature type="domain" description="ABC3 transporter permease C-terminal" evidence="7">
    <location>
        <begin position="593"/>
        <end position="698"/>
    </location>
</feature>
<evidence type="ECO:0000256" key="2">
    <source>
        <dbReference type="ARBA" id="ARBA00022475"/>
    </source>
</evidence>
<feature type="transmembrane region" description="Helical" evidence="6">
    <location>
        <begin position="105"/>
        <end position="138"/>
    </location>
</feature>
<dbReference type="PANTHER" id="PTHR46795:SF3">
    <property type="entry name" value="ABC TRANSPORTER PERMEASE"/>
    <property type="match status" value="1"/>
</dbReference>
<evidence type="ECO:0000313" key="9">
    <source>
        <dbReference type="Proteomes" id="UP000198806"/>
    </source>
</evidence>
<protein>
    <submittedName>
        <fullName evidence="8">Putative ABC transport system permease protein</fullName>
    </submittedName>
</protein>
<keyword evidence="2" id="KW-1003">Cell membrane</keyword>
<reference evidence="8 9" key="1">
    <citation type="submission" date="2016-10" db="EMBL/GenBank/DDBJ databases">
        <authorList>
            <person name="de Groot N.N."/>
        </authorList>
    </citation>
    <scope>NUCLEOTIDE SEQUENCE [LARGE SCALE GENOMIC DNA]</scope>
    <source>
        <strain evidence="8 9">DSM 1283</strain>
    </source>
</reference>
<evidence type="ECO:0000256" key="3">
    <source>
        <dbReference type="ARBA" id="ARBA00022692"/>
    </source>
</evidence>
<feature type="transmembrane region" description="Helical" evidence="6">
    <location>
        <begin position="228"/>
        <end position="251"/>
    </location>
</feature>
<organism evidence="8 9">
    <name type="scientific">Anaerocolumna aminovalerica</name>
    <dbReference type="NCBI Taxonomy" id="1527"/>
    <lineage>
        <taxon>Bacteria</taxon>
        <taxon>Bacillati</taxon>
        <taxon>Bacillota</taxon>
        <taxon>Clostridia</taxon>
        <taxon>Lachnospirales</taxon>
        <taxon>Lachnospiraceae</taxon>
        <taxon>Anaerocolumna</taxon>
    </lineage>
</organism>
<name>A0A1I5F3W2_9FIRM</name>
<evidence type="ECO:0000313" key="8">
    <source>
        <dbReference type="EMBL" id="SFO18455.1"/>
    </source>
</evidence>
<dbReference type="Pfam" id="PF02687">
    <property type="entry name" value="FtsX"/>
    <property type="match status" value="2"/>
</dbReference>
<comment type="subcellular location">
    <subcellularLocation>
        <location evidence="1">Cell membrane</location>
        <topology evidence="1">Multi-pass membrane protein</topology>
    </subcellularLocation>
</comment>
<evidence type="ECO:0000256" key="6">
    <source>
        <dbReference type="SAM" id="Phobius"/>
    </source>
</evidence>
<dbReference type="AlphaFoldDB" id="A0A1I5F3W2"/>
<dbReference type="PANTHER" id="PTHR46795">
    <property type="entry name" value="ABC TRANSPORTER PERMEASE-RELATED-RELATED"/>
    <property type="match status" value="1"/>
</dbReference>
<dbReference type="EMBL" id="FOWD01000012">
    <property type="protein sequence ID" value="SFO18455.1"/>
    <property type="molecule type" value="Genomic_DNA"/>
</dbReference>
<evidence type="ECO:0000256" key="1">
    <source>
        <dbReference type="ARBA" id="ARBA00004651"/>
    </source>
</evidence>
<dbReference type="OrthoDB" id="9781780at2"/>
<keyword evidence="9" id="KW-1185">Reference proteome</keyword>
<feature type="domain" description="ABC3 transporter permease C-terminal" evidence="7">
    <location>
        <begin position="65"/>
        <end position="184"/>
    </location>
</feature>
<proteinExistence type="predicted"/>
<keyword evidence="5 6" id="KW-0472">Membrane</keyword>
<feature type="transmembrane region" description="Helical" evidence="6">
    <location>
        <begin position="641"/>
        <end position="662"/>
    </location>
</feature>
<feature type="transmembrane region" description="Helical" evidence="6">
    <location>
        <begin position="18"/>
        <end position="37"/>
    </location>
</feature>
<dbReference type="STRING" id="1527.SAMN04489757_11222"/>
<feature type="transmembrane region" description="Helical" evidence="6">
    <location>
        <begin position="286"/>
        <end position="307"/>
    </location>
</feature>
<dbReference type="RefSeq" id="WP_091686095.1">
    <property type="nucleotide sequence ID" value="NZ_BAABFM010000014.1"/>
</dbReference>
<feature type="transmembrane region" description="Helical" evidence="6">
    <location>
        <begin position="682"/>
        <end position="703"/>
    </location>
</feature>
<feature type="transmembrane region" description="Helical" evidence="6">
    <location>
        <begin position="158"/>
        <end position="179"/>
    </location>
</feature>
<evidence type="ECO:0000259" key="7">
    <source>
        <dbReference type="Pfam" id="PF02687"/>
    </source>
</evidence>
<feature type="transmembrane region" description="Helical" evidence="6">
    <location>
        <begin position="57"/>
        <end position="80"/>
    </location>
</feature>
<sequence>MFFNLAWRNAKRSRNENLIYFLTMVTAVASFYIILSLGQQDVIRFLRELESSAVEKLLTTVMPMVYLCALLFIFFLVVFANKYQLECRSRELGLYLMFGMKKKRLFFQLMMEGFITSLLALFGGIICGSFLSEIISLATARLVGQGIITHQSSFSIGAVIWTTIGLLLIQALSLFILGGKTFKREVHQLLYGEMVKKQNTGTASGGLFTLLVGVILLAVAYWVALKHFFAAGGAMLFVAVLFGIAGTLLFIRGLARLLSLFAGSIKNKSTKGLYTFTLRQLQENVVCKYVSISVASLLMMFTIMLIADGSSSIMTYRKNLSRGSSVYDFTVMGDDMMVEQYLSSEKMKPYVAHLNRMETGKIKKPEAGSINSFVDWSKFRAEIVQHLPSDVVDPATQDTGSYTMAPDNPPALNILGIIDTGSYTPYLVPASTYSRLLEASGETPLILGEDEAVFYINPDFIGSAQEDESSMLDEIFSKAKSTNTPLLSIDGKPFFFTSSVTMKGLTADKNIRVTSALIVSDEVFEKYVDQDTCMVYWHFCIPGETANEKGLMKSIMDANHLLKPSGFVYESYLNNFGRQLFYVIAGSYTSLYMGFMFLIIACALLSLQFLTQMQATKERYLTLSMLGANHKQMKKSINKQVLWYFLLPLLLACISGSVGLFAMQKHLHSSQAAIVQSYPLMFIMAGSVIVVLVIYAVAVAQTANREIGKLKWKINS</sequence>